<evidence type="ECO:0000313" key="6">
    <source>
        <dbReference type="Proteomes" id="UP000034932"/>
    </source>
</evidence>
<keyword evidence="3" id="KW-0378">Hydrolase</keyword>
<evidence type="ECO:0000313" key="5">
    <source>
        <dbReference type="EMBL" id="KKQ94041.1"/>
    </source>
</evidence>
<dbReference type="PANTHER" id="PTHR20842:SF0">
    <property type="entry name" value="ALPHA-ASPARTYL DIPEPTIDASE"/>
    <property type="match status" value="1"/>
</dbReference>
<organism evidence="5 6">
    <name type="scientific">Candidatus Woesebacteria bacterium GW2011_GWB1_39_10b</name>
    <dbReference type="NCBI Taxonomy" id="1618573"/>
    <lineage>
        <taxon>Bacteria</taxon>
        <taxon>Candidatus Woeseibacteriota</taxon>
    </lineage>
</organism>
<dbReference type="GO" id="GO:0006508">
    <property type="term" value="P:proteolysis"/>
    <property type="evidence" value="ECO:0007669"/>
    <property type="project" value="UniProtKB-KW"/>
</dbReference>
<dbReference type="Pfam" id="PF03575">
    <property type="entry name" value="Peptidase_S51"/>
    <property type="match status" value="1"/>
</dbReference>
<gene>
    <name evidence="5" type="ORF">UT19_C0004G0002</name>
</gene>
<comment type="similarity">
    <text evidence="1">Belongs to the peptidase S51 family.</text>
</comment>
<evidence type="ECO:0000256" key="3">
    <source>
        <dbReference type="ARBA" id="ARBA00022801"/>
    </source>
</evidence>
<proteinExistence type="inferred from homology"/>
<reference evidence="5 6" key="1">
    <citation type="journal article" date="2015" name="Nature">
        <title>rRNA introns, odd ribosomes, and small enigmatic genomes across a large radiation of phyla.</title>
        <authorList>
            <person name="Brown C.T."/>
            <person name="Hug L.A."/>
            <person name="Thomas B.C."/>
            <person name="Sharon I."/>
            <person name="Castelle C.J."/>
            <person name="Singh A."/>
            <person name="Wilkins M.J."/>
            <person name="Williams K.H."/>
            <person name="Banfield J.F."/>
        </authorList>
    </citation>
    <scope>NUCLEOTIDE SEQUENCE [LARGE SCALE GENOMIC DNA]</scope>
</reference>
<dbReference type="Proteomes" id="UP000034932">
    <property type="component" value="Unassembled WGS sequence"/>
</dbReference>
<sequence length="123" mass="14253">MNNSLYLLEKIQESNCIEVIRDFVLDGKIYFGISAGSEIAATNVYSVYTPDDVKKASNLKGYKGLGLVDFIIFPHWGKKDFESVYFNFRLKHAYTTNDKIILLTNYQYVRVEGDMYKIEEVEK</sequence>
<dbReference type="GO" id="GO:0008236">
    <property type="term" value="F:serine-type peptidase activity"/>
    <property type="evidence" value="ECO:0007669"/>
    <property type="project" value="UniProtKB-KW"/>
</dbReference>
<dbReference type="AlphaFoldDB" id="A0A0G0PXB2"/>
<name>A0A0G0PXB2_9BACT</name>
<dbReference type="InterPro" id="IPR005320">
    <property type="entry name" value="Peptidase_S51"/>
</dbReference>
<dbReference type="InterPro" id="IPR029062">
    <property type="entry name" value="Class_I_gatase-like"/>
</dbReference>
<comment type="caution">
    <text evidence="5">The sequence shown here is derived from an EMBL/GenBank/DDBJ whole genome shotgun (WGS) entry which is preliminary data.</text>
</comment>
<dbReference type="SUPFAM" id="SSF52317">
    <property type="entry name" value="Class I glutamine amidotransferase-like"/>
    <property type="match status" value="1"/>
</dbReference>
<evidence type="ECO:0000256" key="1">
    <source>
        <dbReference type="ARBA" id="ARBA00006534"/>
    </source>
</evidence>
<keyword evidence="2" id="KW-0645">Protease</keyword>
<keyword evidence="4" id="KW-0720">Serine protease</keyword>
<evidence type="ECO:0000256" key="4">
    <source>
        <dbReference type="ARBA" id="ARBA00022825"/>
    </source>
</evidence>
<dbReference type="Gene3D" id="3.40.50.880">
    <property type="match status" value="1"/>
</dbReference>
<dbReference type="PANTHER" id="PTHR20842">
    <property type="entry name" value="PROTEASE S51 ALPHA-ASPARTYL DIPEPTIDASE"/>
    <property type="match status" value="1"/>
</dbReference>
<evidence type="ECO:0000256" key="2">
    <source>
        <dbReference type="ARBA" id="ARBA00022670"/>
    </source>
</evidence>
<protein>
    <submittedName>
        <fullName evidence="5">Peptidase E</fullName>
    </submittedName>
</protein>
<dbReference type="STRING" id="1618573.UT19_C0004G0002"/>
<accession>A0A0G0PXB2</accession>
<dbReference type="EMBL" id="LBVW01000004">
    <property type="protein sequence ID" value="KKQ94041.1"/>
    <property type="molecule type" value="Genomic_DNA"/>
</dbReference>